<dbReference type="SUPFAM" id="SSF55469">
    <property type="entry name" value="FMN-dependent nitroreductase-like"/>
    <property type="match status" value="1"/>
</dbReference>
<dbReference type="FunFam" id="3.40.109.10:FF:000001">
    <property type="entry name" value="Nitroreductase family"/>
    <property type="match status" value="1"/>
</dbReference>
<dbReference type="InterPro" id="IPR000415">
    <property type="entry name" value="Nitroreductase-like"/>
</dbReference>
<dbReference type="GO" id="GO:0016491">
    <property type="term" value="F:oxidoreductase activity"/>
    <property type="evidence" value="ECO:0007669"/>
    <property type="project" value="UniProtKB-KW"/>
</dbReference>
<gene>
    <name evidence="5" type="ORF">SAMEA2783849_02007</name>
    <name evidence="6" type="ORF">SAMEA2783851_01703</name>
    <name evidence="7" type="ORF">SAMEA2783852_01783</name>
    <name evidence="8" type="ORF">SAMEA2783854_01940</name>
    <name evidence="9" type="ORF">SAMEA2783856_01618</name>
</gene>
<accession>A0A4J1ZJ41</accession>
<dbReference type="CDD" id="cd02140">
    <property type="entry name" value="Frm2-like"/>
    <property type="match status" value="1"/>
</dbReference>
<dbReference type="AlphaFoldDB" id="A0A4J1ZJ41"/>
<evidence type="ECO:0000313" key="5">
    <source>
        <dbReference type="EMBL" id="VNP33091.1"/>
    </source>
</evidence>
<feature type="domain" description="Nitroreductase" evidence="4">
    <location>
        <begin position="28"/>
        <end position="195"/>
    </location>
</feature>
<proteinExistence type="predicted"/>
<reference evidence="7" key="1">
    <citation type="submission" date="2019-04" db="EMBL/GenBank/DDBJ databases">
        <authorList>
            <consortium name="Pathogen Informatics"/>
        </authorList>
    </citation>
    <scope>NUCLEOTIDE SEQUENCE</scope>
    <source>
        <strain evidence="7">GPSC65</strain>
    </source>
</reference>
<keyword evidence="3" id="KW-0560">Oxidoreductase</keyword>
<dbReference type="EMBL" id="CAATFV010000015">
    <property type="protein sequence ID" value="VNP33091.1"/>
    <property type="molecule type" value="Genomic_DNA"/>
</dbReference>
<evidence type="ECO:0000256" key="1">
    <source>
        <dbReference type="ARBA" id="ARBA00004496"/>
    </source>
</evidence>
<comment type="subcellular location">
    <subcellularLocation>
        <location evidence="1">Cytoplasm</location>
    </subcellularLocation>
</comment>
<evidence type="ECO:0000256" key="3">
    <source>
        <dbReference type="ARBA" id="ARBA00023002"/>
    </source>
</evidence>
<dbReference type="InterPro" id="IPR033877">
    <property type="entry name" value="Frm2/Hbn1"/>
</dbReference>
<evidence type="ECO:0000313" key="9">
    <source>
        <dbReference type="EMBL" id="VNQ89411.1"/>
    </source>
</evidence>
<dbReference type="Pfam" id="PF00881">
    <property type="entry name" value="Nitroreductase"/>
    <property type="match status" value="1"/>
</dbReference>
<dbReference type="PANTHER" id="PTHR43035:SF1">
    <property type="entry name" value="FATTY ACID REPRESSION MUTANT PROTEIN 2-RELATED"/>
    <property type="match status" value="1"/>
</dbReference>
<dbReference type="GO" id="GO:0034599">
    <property type="term" value="P:cellular response to oxidative stress"/>
    <property type="evidence" value="ECO:0007669"/>
    <property type="project" value="InterPro"/>
</dbReference>
<evidence type="ECO:0000259" key="4">
    <source>
        <dbReference type="Pfam" id="PF00881"/>
    </source>
</evidence>
<keyword evidence="2" id="KW-0963">Cytoplasm</keyword>
<organism evidence="7">
    <name type="scientific">Streptococcus pneumoniae</name>
    <dbReference type="NCBI Taxonomy" id="1313"/>
    <lineage>
        <taxon>Bacteria</taxon>
        <taxon>Bacillati</taxon>
        <taxon>Bacillota</taxon>
        <taxon>Bacilli</taxon>
        <taxon>Lactobacillales</taxon>
        <taxon>Streptococcaceae</taxon>
        <taxon>Streptococcus</taxon>
    </lineage>
</organism>
<dbReference type="EMBL" id="CAATIV010000012">
    <property type="protein sequence ID" value="VNQ89411.1"/>
    <property type="molecule type" value="Genomic_DNA"/>
</dbReference>
<dbReference type="GO" id="GO:0005737">
    <property type="term" value="C:cytoplasm"/>
    <property type="evidence" value="ECO:0007669"/>
    <property type="project" value="UniProtKB-SubCell"/>
</dbReference>
<dbReference type="EMBL" id="CAATHG010000013">
    <property type="protein sequence ID" value="VNQ06051.1"/>
    <property type="molecule type" value="Genomic_DNA"/>
</dbReference>
<name>A0A4J1ZJ41_STREE</name>
<dbReference type="EMBL" id="CAATGT010000011">
    <property type="protein sequence ID" value="VNP72293.1"/>
    <property type="molecule type" value="Genomic_DNA"/>
</dbReference>
<evidence type="ECO:0000313" key="7">
    <source>
        <dbReference type="EMBL" id="VNQ06051.1"/>
    </source>
</evidence>
<protein>
    <submittedName>
        <fullName evidence="7">Nitroreductase family protein</fullName>
    </submittedName>
</protein>
<dbReference type="InterPro" id="IPR029479">
    <property type="entry name" value="Nitroreductase"/>
</dbReference>
<dbReference type="EMBL" id="CAATIE010000013">
    <property type="protein sequence ID" value="VNQ50450.1"/>
    <property type="molecule type" value="Genomic_DNA"/>
</dbReference>
<dbReference type="Gene3D" id="3.40.109.10">
    <property type="entry name" value="NADH Oxidase"/>
    <property type="match status" value="1"/>
</dbReference>
<evidence type="ECO:0000313" key="8">
    <source>
        <dbReference type="EMBL" id="VNQ50450.1"/>
    </source>
</evidence>
<evidence type="ECO:0000313" key="6">
    <source>
        <dbReference type="EMBL" id="VNP72293.1"/>
    </source>
</evidence>
<sequence>MNIFNVFKQLFKQKEEKIMTNFSDLQAKRRSIYALGKDVELTDQELIDTIQGAILQTPTAFNSQTSRAVILLDEESDAFWNEIAYSELEKVTPAEAFEGTKERLAGFAQAKGTILFYEDQDVVKGLQEQFPLYSENFPLWSEQGHGIALYATWLALAEKNIGLNVQHYNPLVDAQLAEKYNIPANWKLRAQAPFGAIKAPAADKEIQTENRFKVFGN</sequence>
<evidence type="ECO:0000256" key="2">
    <source>
        <dbReference type="ARBA" id="ARBA00022490"/>
    </source>
</evidence>
<dbReference type="PANTHER" id="PTHR43035">
    <property type="entry name" value="FATTY ACID REPRESSION MUTANT PROTEIN 2-RELATED"/>
    <property type="match status" value="1"/>
</dbReference>